<evidence type="ECO:0000313" key="9">
    <source>
        <dbReference type="Proteomes" id="UP000001072"/>
    </source>
</evidence>
<dbReference type="InterPro" id="IPR002099">
    <property type="entry name" value="MutL/Mlh/PMS"/>
</dbReference>
<dbReference type="InterPro" id="IPR032189">
    <property type="entry name" value="Mlh1_C"/>
</dbReference>
<dbReference type="RefSeq" id="XP_007415911.1">
    <property type="nucleotide sequence ID" value="XM_007415849.1"/>
</dbReference>
<gene>
    <name evidence="8" type="ORF">MELLADRAFT_111529</name>
</gene>
<evidence type="ECO:0000256" key="4">
    <source>
        <dbReference type="ARBA" id="ARBA00023204"/>
    </source>
</evidence>
<evidence type="ECO:0000259" key="7">
    <source>
        <dbReference type="SMART" id="SM01340"/>
    </source>
</evidence>
<dbReference type="Pfam" id="PF01119">
    <property type="entry name" value="DNA_mis_repair"/>
    <property type="match status" value="1"/>
</dbReference>
<dbReference type="InterPro" id="IPR038973">
    <property type="entry name" value="MutL/Mlh/Pms-like"/>
</dbReference>
<dbReference type="PANTHER" id="PTHR10073">
    <property type="entry name" value="DNA MISMATCH REPAIR PROTEIN MLH, PMS, MUTL"/>
    <property type="match status" value="1"/>
</dbReference>
<comment type="similarity">
    <text evidence="2">Belongs to the DNA mismatch repair MutL/HexB family.</text>
</comment>
<dbReference type="SUPFAM" id="SSF54211">
    <property type="entry name" value="Ribosomal protein S5 domain 2-like"/>
    <property type="match status" value="1"/>
</dbReference>
<comment type="subcellular location">
    <subcellularLocation>
        <location evidence="1">Nucleus</location>
    </subcellularLocation>
</comment>
<dbReference type="Gene3D" id="3.30.230.10">
    <property type="match status" value="1"/>
</dbReference>
<dbReference type="InterPro" id="IPR014721">
    <property type="entry name" value="Ribsml_uS5_D2-typ_fold_subgr"/>
</dbReference>
<dbReference type="GO" id="GO:0032389">
    <property type="term" value="C:MutLalpha complex"/>
    <property type="evidence" value="ECO:0007669"/>
    <property type="project" value="TreeGrafter"/>
</dbReference>
<dbReference type="eggNOG" id="KOG1979">
    <property type="taxonomic scope" value="Eukaryota"/>
</dbReference>
<protein>
    <recommendedName>
        <fullName evidence="7">DNA mismatch repair protein S5 domain-containing protein</fullName>
    </recommendedName>
</protein>
<dbReference type="GO" id="GO:0005524">
    <property type="term" value="F:ATP binding"/>
    <property type="evidence" value="ECO:0007669"/>
    <property type="project" value="InterPro"/>
</dbReference>
<dbReference type="FunFam" id="3.30.565.10:FF:000109">
    <property type="entry name" value="Related to MLH1-DNA mismatch repair protein"/>
    <property type="match status" value="1"/>
</dbReference>
<dbReference type="FunCoup" id="F4S3H3">
    <property type="interactions" value="361"/>
</dbReference>
<dbReference type="Gene3D" id="3.30.565.10">
    <property type="entry name" value="Histidine kinase-like ATPase, C-terminal domain"/>
    <property type="match status" value="1"/>
</dbReference>
<dbReference type="AlphaFoldDB" id="F4S3H3"/>
<dbReference type="FunFam" id="3.30.230.10:FF:000014">
    <property type="entry name" value="DNA mismatch repair protein Mlh1"/>
    <property type="match status" value="1"/>
</dbReference>
<evidence type="ECO:0000313" key="8">
    <source>
        <dbReference type="EMBL" id="EGG00837.1"/>
    </source>
</evidence>
<name>F4S3H3_MELLP</name>
<dbReference type="Proteomes" id="UP000001072">
    <property type="component" value="Unassembled WGS sequence"/>
</dbReference>
<dbReference type="GO" id="GO:0030983">
    <property type="term" value="F:mismatched DNA binding"/>
    <property type="evidence" value="ECO:0007669"/>
    <property type="project" value="InterPro"/>
</dbReference>
<dbReference type="STRING" id="747676.F4S3H3"/>
<dbReference type="GeneID" id="18924412"/>
<feature type="compositionally biased region" description="Polar residues" evidence="6">
    <location>
        <begin position="364"/>
        <end position="373"/>
    </location>
</feature>
<evidence type="ECO:0000256" key="6">
    <source>
        <dbReference type="SAM" id="MobiDB-lite"/>
    </source>
</evidence>
<evidence type="ECO:0000256" key="2">
    <source>
        <dbReference type="ARBA" id="ARBA00006082"/>
    </source>
</evidence>
<evidence type="ECO:0000256" key="3">
    <source>
        <dbReference type="ARBA" id="ARBA00022763"/>
    </source>
</evidence>
<dbReference type="EMBL" id="GL883143">
    <property type="protein sequence ID" value="EGG00837.1"/>
    <property type="molecule type" value="Genomic_DNA"/>
</dbReference>
<dbReference type="Pfam" id="PF13589">
    <property type="entry name" value="HATPase_c_3"/>
    <property type="match status" value="1"/>
</dbReference>
<keyword evidence="3" id="KW-0227">DNA damage</keyword>
<feature type="compositionally biased region" description="Basic and acidic residues" evidence="6">
    <location>
        <begin position="350"/>
        <end position="362"/>
    </location>
</feature>
<dbReference type="GO" id="GO:0016887">
    <property type="term" value="F:ATP hydrolysis activity"/>
    <property type="evidence" value="ECO:0007669"/>
    <property type="project" value="InterPro"/>
</dbReference>
<sequence length="724" mass="82291">MPLEESVVNRIAAGEIIVRPSNAVKELLENCIDAGAKSVKITVKEGGVKMLQIQDNGSGIRKEDLAILCERFTTSKIRNFDDLTSLTTYGFRGEALASISHVAHLTVATKTRDANVGWKAQYSDSRLAPLKVGGPVEPQACAGNDGTVITVEDMFYNVPQRRKALQSGAEEYRKIVDVVSKYAIHNEGVAISCKKAGSQTPDVNTSATATTLETIGRLYSEQLKKELIRLQFEDDEFECKVDGYCSGADYTLKKPVTLIFINHRLVDCSPLRKALEITYTPILPKGAFGFIYISLEIEPSKVDPNVHPNKKEVRFLNEDEIIEKICEKLNSLLAGRNSSRSFQVQSMGFRNRDVSQRDRADEMVSSSSKSTKLPPQKLVRSDHQIQTLDSFVRPNLSKDTRESTSSSNRSLGKEDRQGSITPPDISVISRENQMMVDNLTFTNVSSKIEESVCILRSVKKIRKQIEESKDPDLCDLILRHVFVGVVDLHKGFSMIQHETRLYLIKHSIFCEELFYQLGARQFGAYHRITLSPPPELKRLVRLAVMREPSEKLDEYGREKIIEKICRTLRSKAAMLDEYFSLKFNQEGYIESLPMLINGYTPNLEQLPLFLIRLAVQCNWNSEEECFISFLRELAFFYVPRRSSLLNQTEGNSKQEEEEEENQKIETQLKEKLFPLMRSYLLPPKSLNEKIRFTTSLPDLYKVFERLYFEVGIIGLVLKKPESKF</sequence>
<dbReference type="InterPro" id="IPR036890">
    <property type="entry name" value="HATPase_C_sf"/>
</dbReference>
<dbReference type="CDD" id="cd16926">
    <property type="entry name" value="HATPase_MutL-MLH-PMS-like"/>
    <property type="match status" value="1"/>
</dbReference>
<dbReference type="Pfam" id="PF16413">
    <property type="entry name" value="Mlh1_C"/>
    <property type="match status" value="1"/>
</dbReference>
<feature type="domain" description="DNA mismatch repair protein S5" evidence="7">
    <location>
        <begin position="215"/>
        <end position="334"/>
    </location>
</feature>
<dbReference type="GO" id="GO:0006298">
    <property type="term" value="P:mismatch repair"/>
    <property type="evidence" value="ECO:0007669"/>
    <property type="project" value="InterPro"/>
</dbReference>
<organism evidence="9">
    <name type="scientific">Melampsora larici-populina (strain 98AG31 / pathotype 3-4-7)</name>
    <name type="common">Poplar leaf rust fungus</name>
    <dbReference type="NCBI Taxonomy" id="747676"/>
    <lineage>
        <taxon>Eukaryota</taxon>
        <taxon>Fungi</taxon>
        <taxon>Dikarya</taxon>
        <taxon>Basidiomycota</taxon>
        <taxon>Pucciniomycotina</taxon>
        <taxon>Pucciniomycetes</taxon>
        <taxon>Pucciniales</taxon>
        <taxon>Melampsoraceae</taxon>
        <taxon>Melampsora</taxon>
    </lineage>
</organism>
<keyword evidence="5" id="KW-0539">Nucleus</keyword>
<reference evidence="9" key="1">
    <citation type="journal article" date="2011" name="Proc. Natl. Acad. Sci. U.S.A.">
        <title>Obligate biotrophy features unraveled by the genomic analysis of rust fungi.</title>
        <authorList>
            <person name="Duplessis S."/>
            <person name="Cuomo C.A."/>
            <person name="Lin Y.-C."/>
            <person name="Aerts A."/>
            <person name="Tisserant E."/>
            <person name="Veneault-Fourrey C."/>
            <person name="Joly D.L."/>
            <person name="Hacquard S."/>
            <person name="Amselem J."/>
            <person name="Cantarel B.L."/>
            <person name="Chiu R."/>
            <person name="Coutinho P.M."/>
            <person name="Feau N."/>
            <person name="Field M."/>
            <person name="Frey P."/>
            <person name="Gelhaye E."/>
            <person name="Goldberg J."/>
            <person name="Grabherr M.G."/>
            <person name="Kodira C.D."/>
            <person name="Kohler A."/>
            <person name="Kuees U."/>
            <person name="Lindquist E.A."/>
            <person name="Lucas S.M."/>
            <person name="Mago R."/>
            <person name="Mauceli E."/>
            <person name="Morin E."/>
            <person name="Murat C."/>
            <person name="Pangilinan J.L."/>
            <person name="Park R."/>
            <person name="Pearson M."/>
            <person name="Quesneville H."/>
            <person name="Rouhier N."/>
            <person name="Sakthikumar S."/>
            <person name="Salamov A.A."/>
            <person name="Schmutz J."/>
            <person name="Selles B."/>
            <person name="Shapiro H."/>
            <person name="Tanguay P."/>
            <person name="Tuskan G.A."/>
            <person name="Henrissat B."/>
            <person name="Van de Peer Y."/>
            <person name="Rouze P."/>
            <person name="Ellis J.G."/>
            <person name="Dodds P.N."/>
            <person name="Schein J.E."/>
            <person name="Zhong S."/>
            <person name="Hamelin R.C."/>
            <person name="Grigoriev I.V."/>
            <person name="Szabo L.J."/>
            <person name="Martin F."/>
        </authorList>
    </citation>
    <scope>NUCLEOTIDE SEQUENCE [LARGE SCALE GENOMIC DNA]</scope>
    <source>
        <strain evidence="9">98AG31 / pathotype 3-4-7</strain>
    </source>
</reference>
<dbReference type="PANTHER" id="PTHR10073:SF12">
    <property type="entry name" value="DNA MISMATCH REPAIR PROTEIN MLH1"/>
    <property type="match status" value="1"/>
</dbReference>
<dbReference type="KEGG" id="mlr:MELLADRAFT_111529"/>
<dbReference type="InterPro" id="IPR013507">
    <property type="entry name" value="DNA_mismatch_S5_2-like"/>
</dbReference>
<proteinExistence type="inferred from homology"/>
<evidence type="ECO:0000256" key="1">
    <source>
        <dbReference type="ARBA" id="ARBA00004123"/>
    </source>
</evidence>
<feature type="region of interest" description="Disordered" evidence="6">
    <location>
        <begin position="347"/>
        <end position="426"/>
    </location>
</feature>
<dbReference type="InterPro" id="IPR020568">
    <property type="entry name" value="Ribosomal_Su5_D2-typ_SF"/>
</dbReference>
<dbReference type="SMART" id="SM01340">
    <property type="entry name" value="DNA_mis_repair"/>
    <property type="match status" value="1"/>
</dbReference>
<dbReference type="OrthoDB" id="10263226at2759"/>
<accession>F4S3H3</accession>
<dbReference type="GO" id="GO:0140664">
    <property type="term" value="F:ATP-dependent DNA damage sensor activity"/>
    <property type="evidence" value="ECO:0007669"/>
    <property type="project" value="InterPro"/>
</dbReference>
<keyword evidence="9" id="KW-1185">Reference proteome</keyword>
<dbReference type="HOGENOM" id="CLU_004131_2_0_1"/>
<dbReference type="InterPro" id="IPR014762">
    <property type="entry name" value="DNA_mismatch_repair_CS"/>
</dbReference>
<dbReference type="PROSITE" id="PS00058">
    <property type="entry name" value="DNA_MISMATCH_REPAIR_1"/>
    <property type="match status" value="1"/>
</dbReference>
<dbReference type="SUPFAM" id="SSF55874">
    <property type="entry name" value="ATPase domain of HSP90 chaperone/DNA topoisomerase II/histidine kinase"/>
    <property type="match status" value="1"/>
</dbReference>
<evidence type="ECO:0000256" key="5">
    <source>
        <dbReference type="ARBA" id="ARBA00023242"/>
    </source>
</evidence>
<keyword evidence="4" id="KW-0234">DNA repair</keyword>
<dbReference type="NCBIfam" id="TIGR00585">
    <property type="entry name" value="mutl"/>
    <property type="match status" value="1"/>
</dbReference>
<dbReference type="InParanoid" id="F4S3H3"/>
<dbReference type="VEuPathDB" id="FungiDB:MELLADRAFT_111529"/>
<dbReference type="GO" id="GO:0061982">
    <property type="term" value="P:meiosis I cell cycle process"/>
    <property type="evidence" value="ECO:0007669"/>
    <property type="project" value="UniProtKB-ARBA"/>
</dbReference>